<dbReference type="SUPFAM" id="SSF53098">
    <property type="entry name" value="Ribonuclease H-like"/>
    <property type="match status" value="1"/>
</dbReference>
<feature type="compositionally biased region" description="Basic and acidic residues" evidence="3">
    <location>
        <begin position="461"/>
        <end position="470"/>
    </location>
</feature>
<dbReference type="InterPro" id="IPR012337">
    <property type="entry name" value="RNaseH-like_sf"/>
</dbReference>
<dbReference type="GeneID" id="54582534"/>
<dbReference type="RefSeq" id="XP_033683306.1">
    <property type="nucleotide sequence ID" value="XM_033829204.1"/>
</dbReference>
<proteinExistence type="inferred from homology"/>
<dbReference type="GO" id="GO:1990431">
    <property type="term" value="P:priRNA 3'-end processing"/>
    <property type="evidence" value="ECO:0007669"/>
    <property type="project" value="TreeGrafter"/>
</dbReference>
<dbReference type="PANTHER" id="PTHR15092">
    <property type="entry name" value="POLY A -SPECIFIC RIBONUCLEASE/TARGET OF EGR1, MEMBER 1"/>
    <property type="match status" value="1"/>
</dbReference>
<accession>A0A6A6IEH2</accession>
<dbReference type="GO" id="GO:0000289">
    <property type="term" value="P:nuclear-transcribed mRNA poly(A) tail shortening"/>
    <property type="evidence" value="ECO:0007669"/>
    <property type="project" value="TreeGrafter"/>
</dbReference>
<sequence length="635" mass="72433">MEVDAASFSHRLLGLLVSISEADFVSFDLELSGIPSHLPGRKKAGRDRKTLEDRYEETKEAAERYQILQVGITCARFDYLANKYILRPYNITISSLLDARLDIERDICIQSGAATFLLNNGFDLGLPFSKGVQYLSREEAARAKQMAYDRLDKKNAIEDLQLKDEDVDSLDFVRRAREAITKWKASSVHSLDITTHTGLPEQPLIPAISRFEKRLVHQLVRAEFPDLVSIGRSECIRIIDFDPLREADNTRRLKNRVKEQIAKQTGFRWVFEALAKGDIQQADPFHYPQGTSGYIIAADTHDVKDRFDRTFERLKKHQPVLVGHNMFTDLVYFYRTFVGELPDTLDDFCRELHKLFPKIVDTKYLATHAEGDLNASPTLQEIAERLEKQSLPDIVTHADHPKYHNKQAFHEAGYDSLLTATIMLRLSAKIDAERQGKDILPAKLNAERQEKDTLAAATDTQSEKSFKSALEDQVMMEDGREKVDEPIPPPPIDDPNQPSPQSPPQKKKKRNKGKKNKPNTAKQPSERRFETRNMFDSLRELRLNPDTDDPAPSSPSSEENQPAEATEKAEWTPPSSSWQDEPFVQDTSAWVPIETVQRKPMEMIPPFDSGFWTEFGNTLRVFGTREAVLKVAKWI</sequence>
<gene>
    <name evidence="4" type="ORF">BU26DRAFT_520014</name>
</gene>
<evidence type="ECO:0000256" key="2">
    <source>
        <dbReference type="SAM" id="Coils"/>
    </source>
</evidence>
<feature type="coiled-coil region" evidence="2">
    <location>
        <begin position="41"/>
        <end position="68"/>
    </location>
</feature>
<organism evidence="4 5">
    <name type="scientific">Trematosphaeria pertusa</name>
    <dbReference type="NCBI Taxonomy" id="390896"/>
    <lineage>
        <taxon>Eukaryota</taxon>
        <taxon>Fungi</taxon>
        <taxon>Dikarya</taxon>
        <taxon>Ascomycota</taxon>
        <taxon>Pezizomycotina</taxon>
        <taxon>Dothideomycetes</taxon>
        <taxon>Pleosporomycetidae</taxon>
        <taxon>Pleosporales</taxon>
        <taxon>Massarineae</taxon>
        <taxon>Trematosphaeriaceae</taxon>
        <taxon>Trematosphaeria</taxon>
    </lineage>
</organism>
<dbReference type="GO" id="GO:0005634">
    <property type="term" value="C:nucleus"/>
    <property type="evidence" value="ECO:0007669"/>
    <property type="project" value="TreeGrafter"/>
</dbReference>
<keyword evidence="2" id="KW-0175">Coiled coil</keyword>
<dbReference type="GO" id="GO:0003723">
    <property type="term" value="F:RNA binding"/>
    <property type="evidence" value="ECO:0007669"/>
    <property type="project" value="TreeGrafter"/>
</dbReference>
<protein>
    <submittedName>
        <fullName evidence="4">CAF1-domain-containing protein</fullName>
    </submittedName>
</protein>
<dbReference type="InterPro" id="IPR051181">
    <property type="entry name" value="CAF1_poly(A)_ribonucleases"/>
</dbReference>
<evidence type="ECO:0000256" key="1">
    <source>
        <dbReference type="ARBA" id="ARBA00008372"/>
    </source>
</evidence>
<dbReference type="Gene3D" id="3.30.420.10">
    <property type="entry name" value="Ribonuclease H-like superfamily/Ribonuclease H"/>
    <property type="match status" value="2"/>
</dbReference>
<dbReference type="GO" id="GO:1990432">
    <property type="term" value="P:siRNA 3'-end processing"/>
    <property type="evidence" value="ECO:0007669"/>
    <property type="project" value="TreeGrafter"/>
</dbReference>
<feature type="compositionally biased region" description="Low complexity" evidence="3">
    <location>
        <begin position="550"/>
        <end position="564"/>
    </location>
</feature>
<feature type="region of interest" description="Disordered" evidence="3">
    <location>
        <begin position="476"/>
        <end position="585"/>
    </location>
</feature>
<dbReference type="InterPro" id="IPR006941">
    <property type="entry name" value="RNase_CAF1"/>
</dbReference>
<feature type="compositionally biased region" description="Pro residues" evidence="3">
    <location>
        <begin position="486"/>
        <end position="503"/>
    </location>
</feature>
<feature type="compositionally biased region" description="Basic and acidic residues" evidence="3">
    <location>
        <begin position="524"/>
        <end position="545"/>
    </location>
</feature>
<comment type="similarity">
    <text evidence="1">Belongs to the CAF1 family.</text>
</comment>
<dbReference type="EMBL" id="ML987196">
    <property type="protein sequence ID" value="KAF2248302.1"/>
    <property type="molecule type" value="Genomic_DNA"/>
</dbReference>
<feature type="region of interest" description="Disordered" evidence="3">
    <location>
        <begin position="452"/>
        <end position="471"/>
    </location>
</feature>
<dbReference type="Pfam" id="PF04857">
    <property type="entry name" value="CAF1"/>
    <property type="match status" value="1"/>
</dbReference>
<dbReference type="OrthoDB" id="1432093at2759"/>
<feature type="compositionally biased region" description="Basic residues" evidence="3">
    <location>
        <begin position="505"/>
        <end position="517"/>
    </location>
</feature>
<name>A0A6A6IEH2_9PLEO</name>
<dbReference type="PANTHER" id="PTHR15092:SF22">
    <property type="entry name" value="POLY(A)-SPECIFIC RIBONUCLEASE PNLDC1"/>
    <property type="match status" value="1"/>
</dbReference>
<evidence type="ECO:0000313" key="5">
    <source>
        <dbReference type="Proteomes" id="UP000800094"/>
    </source>
</evidence>
<dbReference type="GO" id="GO:0000175">
    <property type="term" value="F:3'-5'-RNA exonuclease activity"/>
    <property type="evidence" value="ECO:0007669"/>
    <property type="project" value="TreeGrafter"/>
</dbReference>
<dbReference type="InterPro" id="IPR036397">
    <property type="entry name" value="RNaseH_sf"/>
</dbReference>
<evidence type="ECO:0000313" key="4">
    <source>
        <dbReference type="EMBL" id="KAF2248302.1"/>
    </source>
</evidence>
<evidence type="ECO:0000256" key="3">
    <source>
        <dbReference type="SAM" id="MobiDB-lite"/>
    </source>
</evidence>
<keyword evidence="5" id="KW-1185">Reference proteome</keyword>
<reference evidence="4" key="1">
    <citation type="journal article" date="2020" name="Stud. Mycol.">
        <title>101 Dothideomycetes genomes: a test case for predicting lifestyles and emergence of pathogens.</title>
        <authorList>
            <person name="Haridas S."/>
            <person name="Albert R."/>
            <person name="Binder M."/>
            <person name="Bloem J."/>
            <person name="Labutti K."/>
            <person name="Salamov A."/>
            <person name="Andreopoulos B."/>
            <person name="Baker S."/>
            <person name="Barry K."/>
            <person name="Bills G."/>
            <person name="Bluhm B."/>
            <person name="Cannon C."/>
            <person name="Castanera R."/>
            <person name="Culley D."/>
            <person name="Daum C."/>
            <person name="Ezra D."/>
            <person name="Gonzalez J."/>
            <person name="Henrissat B."/>
            <person name="Kuo A."/>
            <person name="Liang C."/>
            <person name="Lipzen A."/>
            <person name="Lutzoni F."/>
            <person name="Magnuson J."/>
            <person name="Mondo S."/>
            <person name="Nolan M."/>
            <person name="Ohm R."/>
            <person name="Pangilinan J."/>
            <person name="Park H.-J."/>
            <person name="Ramirez L."/>
            <person name="Alfaro M."/>
            <person name="Sun H."/>
            <person name="Tritt A."/>
            <person name="Yoshinaga Y."/>
            <person name="Zwiers L.-H."/>
            <person name="Turgeon B."/>
            <person name="Goodwin S."/>
            <person name="Spatafora J."/>
            <person name="Crous P."/>
            <person name="Grigoriev I."/>
        </authorList>
    </citation>
    <scope>NUCLEOTIDE SEQUENCE</scope>
    <source>
        <strain evidence="4">CBS 122368</strain>
    </source>
</reference>
<dbReference type="AlphaFoldDB" id="A0A6A6IEH2"/>
<dbReference type="Proteomes" id="UP000800094">
    <property type="component" value="Unassembled WGS sequence"/>
</dbReference>